<evidence type="ECO:0000259" key="1">
    <source>
        <dbReference type="Pfam" id="PF08929"/>
    </source>
</evidence>
<accession>A0A6I2L237</accession>
<dbReference type="Gene3D" id="1.10.3920.10">
    <property type="entry name" value="PA2201 C-terminal domain-like"/>
    <property type="match status" value="1"/>
</dbReference>
<keyword evidence="4" id="KW-1185">Reference proteome</keyword>
<proteinExistence type="predicted"/>
<dbReference type="Pfam" id="PF08929">
    <property type="entry name" value="PoNi_C"/>
    <property type="match status" value="1"/>
</dbReference>
<dbReference type="InterPro" id="IPR046582">
    <property type="entry name" value="DUF6630"/>
</dbReference>
<organism evidence="3 4">
    <name type="scientific">Duganella guangzhouensis</name>
    <dbReference type="NCBI Taxonomy" id="2666084"/>
    <lineage>
        <taxon>Bacteria</taxon>
        <taxon>Pseudomonadati</taxon>
        <taxon>Pseudomonadota</taxon>
        <taxon>Betaproteobacteria</taxon>
        <taxon>Burkholderiales</taxon>
        <taxon>Oxalobacteraceae</taxon>
        <taxon>Telluria group</taxon>
        <taxon>Duganella</taxon>
    </lineage>
</organism>
<dbReference type="Pfam" id="PF20335">
    <property type="entry name" value="DUF6630"/>
    <property type="match status" value="1"/>
</dbReference>
<sequence length="434" mass="48260">MDTMTAYPHMRDPAGNAASYDEYFLIETILEGKFKENFPGLELSGKLHRLGHRYRDDQEFVRYQYCCGVGFDEIAATLRQRTARMQEDAAFLRANGIGDARPLSGTDRRSFAYLALAMLLIPEPEIVIHANDMAAIVNSEQSYLFDLLLRAFSPAHPVAKKYQVDKFQKDWLDPVVRTLALAPQQRAAAMAKHMRNWTRLMKPKGWKPNLDTAPGKDNLFADFAFEVALAVAAYDIDDSSFRDHPYYPRDLVDYYRAHIRGSRDSWRGEGVGASIAVLAPAAPPKADLAKSKRKGLARWIELAADGDDEATDAALDVIGKPKKIKDLDALLAALSEQDIAVHADIKDDSTLEAQISSLGEARGLGPFDAPPQPPQGPARCSALLDAWKPWAAARGYAVYGIDLQDDAWHAILVRHDYQQELQQLSTELAIPLLP</sequence>
<protein>
    <submittedName>
        <fullName evidence="3">DUF1911 domain-containing protein</fullName>
    </submittedName>
</protein>
<gene>
    <name evidence="3" type="ORF">GJ699_10210</name>
</gene>
<comment type="caution">
    <text evidence="3">The sequence shown here is derived from an EMBL/GenBank/DDBJ whole genome shotgun (WGS) entry which is preliminary data.</text>
</comment>
<feature type="domain" description="PoNi C-terminal" evidence="1">
    <location>
        <begin position="146"/>
        <end position="251"/>
    </location>
</feature>
<dbReference type="InterPro" id="IPR028983">
    <property type="entry name" value="PA2201-like_C"/>
</dbReference>
<dbReference type="EMBL" id="WKJK01000004">
    <property type="protein sequence ID" value="MRW90359.1"/>
    <property type="molecule type" value="Genomic_DNA"/>
</dbReference>
<dbReference type="InterPro" id="IPR015025">
    <property type="entry name" value="PoNi_C"/>
</dbReference>
<dbReference type="SUPFAM" id="SSF140731">
    <property type="entry name" value="PA2201 C-terminal domain-like"/>
    <property type="match status" value="1"/>
</dbReference>
<reference evidence="3 4" key="1">
    <citation type="submission" date="2019-11" db="EMBL/GenBank/DDBJ databases">
        <title>Novel species isolated from a subtropical stream in China.</title>
        <authorList>
            <person name="Lu H."/>
        </authorList>
    </citation>
    <scope>NUCLEOTIDE SEQUENCE [LARGE SCALE GENOMIC DNA]</scope>
    <source>
        <strain evidence="3 4">FT80W</strain>
    </source>
</reference>
<dbReference type="AlphaFoldDB" id="A0A6I2L237"/>
<evidence type="ECO:0000313" key="3">
    <source>
        <dbReference type="EMBL" id="MRW90359.1"/>
    </source>
</evidence>
<name>A0A6I2L237_9BURK</name>
<evidence type="ECO:0000313" key="4">
    <source>
        <dbReference type="Proteomes" id="UP000433309"/>
    </source>
</evidence>
<evidence type="ECO:0000259" key="2">
    <source>
        <dbReference type="Pfam" id="PF20335"/>
    </source>
</evidence>
<feature type="domain" description="DUF6630" evidence="2">
    <location>
        <begin position="298"/>
        <end position="431"/>
    </location>
</feature>
<dbReference type="Proteomes" id="UP000433309">
    <property type="component" value="Unassembled WGS sequence"/>
</dbReference>